<feature type="compositionally biased region" description="Polar residues" evidence="1">
    <location>
        <begin position="50"/>
        <end position="68"/>
    </location>
</feature>
<proteinExistence type="predicted"/>
<dbReference type="EMBL" id="JALJOV010000220">
    <property type="protein sequence ID" value="KAK9865748.1"/>
    <property type="molecule type" value="Genomic_DNA"/>
</dbReference>
<feature type="region of interest" description="Disordered" evidence="1">
    <location>
        <begin position="140"/>
        <end position="163"/>
    </location>
</feature>
<dbReference type="AlphaFoldDB" id="A0AAW1T943"/>
<evidence type="ECO:0000256" key="1">
    <source>
        <dbReference type="SAM" id="MobiDB-lite"/>
    </source>
</evidence>
<comment type="caution">
    <text evidence="2">The sequence shown here is derived from an EMBL/GenBank/DDBJ whole genome shotgun (WGS) entry which is preliminary data.</text>
</comment>
<feature type="region of interest" description="Disordered" evidence="1">
    <location>
        <begin position="226"/>
        <end position="245"/>
    </location>
</feature>
<feature type="region of interest" description="Disordered" evidence="1">
    <location>
        <begin position="45"/>
        <end position="107"/>
    </location>
</feature>
<feature type="compositionally biased region" description="Low complexity" evidence="1">
    <location>
        <begin position="92"/>
        <end position="107"/>
    </location>
</feature>
<gene>
    <name evidence="2" type="ORF">WJX84_006496</name>
</gene>
<evidence type="ECO:0000313" key="2">
    <source>
        <dbReference type="EMBL" id="KAK9865748.1"/>
    </source>
</evidence>
<feature type="region of interest" description="Disordered" evidence="1">
    <location>
        <begin position="1"/>
        <end position="32"/>
    </location>
</feature>
<feature type="region of interest" description="Disordered" evidence="1">
    <location>
        <begin position="264"/>
        <end position="313"/>
    </location>
</feature>
<feature type="compositionally biased region" description="Low complexity" evidence="1">
    <location>
        <begin position="230"/>
        <end position="244"/>
    </location>
</feature>
<name>A0AAW1T943_9CHLO</name>
<keyword evidence="3" id="KW-1185">Reference proteome</keyword>
<organism evidence="2 3">
    <name type="scientific">Apatococcus fuscideae</name>
    <dbReference type="NCBI Taxonomy" id="2026836"/>
    <lineage>
        <taxon>Eukaryota</taxon>
        <taxon>Viridiplantae</taxon>
        <taxon>Chlorophyta</taxon>
        <taxon>core chlorophytes</taxon>
        <taxon>Trebouxiophyceae</taxon>
        <taxon>Chlorellales</taxon>
        <taxon>Chlorellaceae</taxon>
        <taxon>Apatococcus</taxon>
    </lineage>
</organism>
<feature type="compositionally biased region" description="Polar residues" evidence="1">
    <location>
        <begin position="140"/>
        <end position="159"/>
    </location>
</feature>
<dbReference type="Proteomes" id="UP001485043">
    <property type="component" value="Unassembled WGS sequence"/>
</dbReference>
<reference evidence="2 3" key="1">
    <citation type="journal article" date="2024" name="Nat. Commun.">
        <title>Phylogenomics reveals the evolutionary origins of lichenization in chlorophyte algae.</title>
        <authorList>
            <person name="Puginier C."/>
            <person name="Libourel C."/>
            <person name="Otte J."/>
            <person name="Skaloud P."/>
            <person name="Haon M."/>
            <person name="Grisel S."/>
            <person name="Petersen M."/>
            <person name="Berrin J.G."/>
            <person name="Delaux P.M."/>
            <person name="Dal Grande F."/>
            <person name="Keller J."/>
        </authorList>
    </citation>
    <scope>NUCLEOTIDE SEQUENCE [LARGE SCALE GENOMIC DNA]</scope>
    <source>
        <strain evidence="2 3">SAG 2523</strain>
    </source>
</reference>
<feature type="compositionally biased region" description="Polar residues" evidence="1">
    <location>
        <begin position="297"/>
        <end position="306"/>
    </location>
</feature>
<protein>
    <submittedName>
        <fullName evidence="2">Uncharacterized protein</fullName>
    </submittedName>
</protein>
<evidence type="ECO:0000313" key="3">
    <source>
        <dbReference type="Proteomes" id="UP001485043"/>
    </source>
</evidence>
<accession>A0AAW1T943</accession>
<sequence>MSLQSRSSRHHWPGPNGDPIPENEPVRPSGAAQALLAPVRKVHCAGDVSPRSSPSPTLYESLLSSPTASADELFDRQDSNTSTSDSLERCVRGGLPRLSSGLSSSMRSCYPRAKSESNLAALAQEIPSCSWDQAISNACRHSSSDSPSQGGFTCESSAPSERLVRGGSSAIDLLAQMRRKQSSGAGVNISAPSSLRKISLGSEDGLSGSYGSSSLTSGSAYVSHAHDSSSRTSFSSNTSTSQDSPLENAVSLESFMHCGHMSLELSSPSTGHGWPSPKRNLQSVSKPADAISRKVTPMSQPATLSKNDAAMLS</sequence>